<feature type="compositionally biased region" description="Basic residues" evidence="1">
    <location>
        <begin position="1"/>
        <end position="10"/>
    </location>
</feature>
<dbReference type="STRING" id="1343740.M271_11785"/>
<dbReference type="HOGENOM" id="CLU_2345530_0_0_11"/>
<dbReference type="KEGG" id="src:M271_11785"/>
<dbReference type="Gene3D" id="3.40.50.620">
    <property type="entry name" value="HUPs"/>
    <property type="match status" value="1"/>
</dbReference>
<dbReference type="RefSeq" id="WP_020867361.1">
    <property type="nucleotide sequence ID" value="NC_022785.1"/>
</dbReference>
<evidence type="ECO:0000313" key="3">
    <source>
        <dbReference type="EMBL" id="RLV73909.1"/>
    </source>
</evidence>
<feature type="region of interest" description="Disordered" evidence="1">
    <location>
        <begin position="1"/>
        <end position="34"/>
    </location>
</feature>
<accession>A0A0A0NAL1</accession>
<dbReference type="SUPFAM" id="SSF52402">
    <property type="entry name" value="Adenine nucleotide alpha hydrolases-like"/>
    <property type="match status" value="1"/>
</dbReference>
<gene>
    <name evidence="3" type="ORF">D3C57_131825</name>
</gene>
<evidence type="ECO:0000256" key="1">
    <source>
        <dbReference type="SAM" id="MobiDB-lite"/>
    </source>
</evidence>
<proteinExistence type="predicted"/>
<dbReference type="AlphaFoldDB" id="A0A0A0NAL1"/>
<dbReference type="EMBL" id="QYCY01000002">
    <property type="protein sequence ID" value="RLV73909.1"/>
    <property type="molecule type" value="Genomic_DNA"/>
</dbReference>
<dbReference type="Pfam" id="PF00582">
    <property type="entry name" value="Usp"/>
    <property type="match status" value="1"/>
</dbReference>
<feature type="compositionally biased region" description="Gly residues" evidence="1">
    <location>
        <begin position="11"/>
        <end position="30"/>
    </location>
</feature>
<evidence type="ECO:0000259" key="2">
    <source>
        <dbReference type="Pfam" id="PF00582"/>
    </source>
</evidence>
<feature type="domain" description="UspA" evidence="2">
    <location>
        <begin position="40"/>
        <end position="95"/>
    </location>
</feature>
<name>A0A0A0NAL1_STRRN</name>
<dbReference type="eggNOG" id="COG0589">
    <property type="taxonomic scope" value="Bacteria"/>
</dbReference>
<organism evidence="3 4">
    <name type="scientific">Streptomyces rapamycinicus (strain ATCC 29253 / DSM 41530 / NRRL 5491 / AYB-994)</name>
    <name type="common">Streptomyces hygroscopicus (strain ATCC 29253)</name>
    <dbReference type="NCBI Taxonomy" id="1343740"/>
    <lineage>
        <taxon>Bacteria</taxon>
        <taxon>Bacillati</taxon>
        <taxon>Actinomycetota</taxon>
        <taxon>Actinomycetes</taxon>
        <taxon>Kitasatosporales</taxon>
        <taxon>Streptomycetaceae</taxon>
        <taxon>Streptomyces</taxon>
        <taxon>Streptomyces violaceusniger group</taxon>
    </lineage>
</organism>
<reference evidence="3 4" key="1">
    <citation type="journal article" date="2018" name="J. Biol. Chem.">
        <title>Discovery of the actinoplanic acid pathway in Streptomyces rapamycinicus reveals a genetically conserved synergism with rapamycin.</title>
        <authorList>
            <person name="Mrak P."/>
            <person name="Krastel P."/>
            <person name="Pivk Lukancic P."/>
            <person name="Tao J."/>
            <person name="Pistorius D."/>
            <person name="Moore C.M."/>
        </authorList>
    </citation>
    <scope>NUCLEOTIDE SEQUENCE [LARGE SCALE GENOMIC DNA]</scope>
    <source>
        <strain evidence="3 4">NRRL 5491</strain>
    </source>
</reference>
<protein>
    <recommendedName>
        <fullName evidence="2">UspA domain-containing protein</fullName>
    </recommendedName>
</protein>
<dbReference type="InterPro" id="IPR014729">
    <property type="entry name" value="Rossmann-like_a/b/a_fold"/>
</dbReference>
<dbReference type="InterPro" id="IPR006016">
    <property type="entry name" value="UspA"/>
</dbReference>
<dbReference type="Proteomes" id="UP000281594">
    <property type="component" value="Unassembled WGS sequence"/>
</dbReference>
<evidence type="ECO:0000313" key="4">
    <source>
        <dbReference type="Proteomes" id="UP000281594"/>
    </source>
</evidence>
<comment type="caution">
    <text evidence="3">The sequence shown here is derived from an EMBL/GenBank/DDBJ whole genome shotgun (WGS) entry which is preliminary data.</text>
</comment>
<sequence>MRLIRRRGRAGRLGGGAGLDEGVGLRGGNTGRPTASVRIDEVRLESPARAVVQAAADSDLLMVGRRKHPPALGPRLGAVVQAAVHHASCPVAVVPHE</sequence>